<dbReference type="EMBL" id="OU898277">
    <property type="protein sequence ID" value="CAH1259823.1"/>
    <property type="molecule type" value="Genomic_DNA"/>
</dbReference>
<evidence type="ECO:0000313" key="4">
    <source>
        <dbReference type="Proteomes" id="UP001153709"/>
    </source>
</evidence>
<feature type="compositionally biased region" description="Polar residues" evidence="1">
    <location>
        <begin position="354"/>
        <end position="374"/>
    </location>
</feature>
<feature type="compositionally biased region" description="Low complexity" evidence="1">
    <location>
        <begin position="375"/>
        <end position="395"/>
    </location>
</feature>
<sequence>MGKMSDEAKDPPVCRTCLCIITGRSYGLHENSGLGDGLKYTHILRSVVPALYLGLSNGPEICAVCKDSLITSYKFKNKCLEVETLICNYLQNQKLGYQVVELSSVIKQIKMNTMKKTADIILSDWNDDSNEGTTSSGKPLNTMKKPGNWTDQPAVEPNKSLVVSNSIQPLQVQLLSQVQDSILVTDNKGTFFNIQPIINSTPPKLIPIGQQGQLVKIKEEKDDFDQESVTRQQPQAQKQMSTSNTEENVLGICEDTGYLKDQNGHYFDFYGNALERDEVEAEKNRAISMEKELCKIANVFTLNEEAGKNEKKDSQLSVEKTVDDTLNEETGKNEKKDSQLSGEKKVDDEKIPNKVNTEVSQNNTENALNKTTPPSTSEINQTSSSTSEINQTSSSKPITYLRPVNINNLLAKEHLRTYCKANTENKNVPATQPEFKSLSELLKNNKPLDDDTSTAPIRIKEEPVSILDDDDDEDTMSLPEEISQPPIVQKIINTLYSEEDRDKYVDTPDLIRIQNCSISDIRKMQMELNNQQEITNTSKLKTAAPVTYKSPNKAKFSGMLVNAHVSKIPKNVLKYPKFLQSYFFNKEEATVSLENNGTLYQLQIDKDGNIINQKSQPVALSGSQTSVSQAPQTPVNKSPVSKQTSNVKRSPVQRSLIKPEVSLKPEQAKKKRFRIEPVGYDFDPESKDSQVMNKQPKEPNKSNVLFTQHEIKRDEDEKSWDPNNSSLVPTFYNYEGYFIHDHDYLQSPYVRSGMLEKTGKFEILSCYICGFVHPIEKHLHHMVRHSRFCKVCKRSFRNALMCNTHIKNHKVDCTKCGKKVPVETLKNHSKNNCESLGKEKVFIRQGLRAPMMSWTPEHDVLLKKTWEENAQLSTKNMEEVLATKFREVFGEKFKGSTLRIKASAIKKNKRVKVEPNEKHSKIDSDVNLGASTSSNRIEDIKCKKEKPEEKSLPNPYVLLPDVLITHPEAAPTVSPCKSDENKKIPDKKLPDKELPDKKLPDKKLDKVGGSESSDSPDHESDPDYSESVPQKRRRFELPRRSVRSKQNSNRSDQVQIQRRCTRNRKPLLKSSND</sequence>
<name>A0A9P0DUS9_DIABA</name>
<accession>A0A9P0DUS9</accession>
<dbReference type="PROSITE" id="PS00028">
    <property type="entry name" value="ZINC_FINGER_C2H2_1"/>
    <property type="match status" value="1"/>
</dbReference>
<feature type="compositionally biased region" description="Basic and acidic residues" evidence="1">
    <location>
        <begin position="329"/>
        <end position="352"/>
    </location>
</feature>
<keyword evidence="4" id="KW-1185">Reference proteome</keyword>
<feature type="region of interest" description="Disordered" evidence="1">
    <location>
        <begin position="221"/>
        <end position="244"/>
    </location>
</feature>
<reference evidence="3" key="1">
    <citation type="submission" date="2022-01" db="EMBL/GenBank/DDBJ databases">
        <authorList>
            <person name="King R."/>
        </authorList>
    </citation>
    <scope>NUCLEOTIDE SEQUENCE</scope>
</reference>
<gene>
    <name evidence="3" type="ORF">DIABBA_LOCUS3043</name>
</gene>
<feature type="region of interest" description="Disordered" evidence="1">
    <location>
        <begin position="621"/>
        <end position="651"/>
    </location>
</feature>
<feature type="region of interest" description="Disordered" evidence="1">
    <location>
        <begin position="128"/>
        <end position="148"/>
    </location>
</feature>
<dbReference type="InterPro" id="IPR013087">
    <property type="entry name" value="Znf_C2H2_type"/>
</dbReference>
<dbReference type="OrthoDB" id="6774719at2759"/>
<feature type="compositionally biased region" description="Basic and acidic residues" evidence="1">
    <location>
        <begin position="977"/>
        <end position="1008"/>
    </location>
</feature>
<dbReference type="Proteomes" id="UP001153709">
    <property type="component" value="Chromosome 2"/>
</dbReference>
<organism evidence="3 4">
    <name type="scientific">Diabrotica balteata</name>
    <name type="common">Banded cucumber beetle</name>
    <dbReference type="NCBI Taxonomy" id="107213"/>
    <lineage>
        <taxon>Eukaryota</taxon>
        <taxon>Metazoa</taxon>
        <taxon>Ecdysozoa</taxon>
        <taxon>Arthropoda</taxon>
        <taxon>Hexapoda</taxon>
        <taxon>Insecta</taxon>
        <taxon>Pterygota</taxon>
        <taxon>Neoptera</taxon>
        <taxon>Endopterygota</taxon>
        <taxon>Coleoptera</taxon>
        <taxon>Polyphaga</taxon>
        <taxon>Cucujiformia</taxon>
        <taxon>Chrysomeloidea</taxon>
        <taxon>Chrysomelidae</taxon>
        <taxon>Galerucinae</taxon>
        <taxon>Diabroticina</taxon>
        <taxon>Diabroticites</taxon>
        <taxon>Diabrotica</taxon>
    </lineage>
</organism>
<dbReference type="SMART" id="SM00868">
    <property type="entry name" value="zf-AD"/>
    <property type="match status" value="1"/>
</dbReference>
<evidence type="ECO:0000256" key="1">
    <source>
        <dbReference type="SAM" id="MobiDB-lite"/>
    </source>
</evidence>
<feature type="region of interest" description="Disordered" evidence="1">
    <location>
        <begin position="969"/>
        <end position="1073"/>
    </location>
</feature>
<dbReference type="GO" id="GO:0005634">
    <property type="term" value="C:nucleus"/>
    <property type="evidence" value="ECO:0007669"/>
    <property type="project" value="InterPro"/>
</dbReference>
<dbReference type="InterPro" id="IPR012934">
    <property type="entry name" value="Znf_AD"/>
</dbReference>
<dbReference type="AlphaFoldDB" id="A0A9P0DUS9"/>
<feature type="compositionally biased region" description="Polar residues" evidence="1">
    <location>
        <begin position="1044"/>
        <end position="1058"/>
    </location>
</feature>
<evidence type="ECO:0000259" key="2">
    <source>
        <dbReference type="PROSITE" id="PS00028"/>
    </source>
</evidence>
<feature type="region of interest" description="Disordered" evidence="1">
    <location>
        <begin position="907"/>
        <end position="930"/>
    </location>
</feature>
<evidence type="ECO:0000313" key="3">
    <source>
        <dbReference type="EMBL" id="CAH1259823.1"/>
    </source>
</evidence>
<feature type="compositionally biased region" description="Basic and acidic residues" evidence="1">
    <location>
        <begin position="911"/>
        <end position="924"/>
    </location>
</feature>
<proteinExistence type="predicted"/>
<feature type="domain" description="C2H2-type" evidence="2">
    <location>
        <begin position="789"/>
        <end position="809"/>
    </location>
</feature>
<feature type="compositionally biased region" description="Polar residues" evidence="1">
    <location>
        <begin position="621"/>
        <end position="648"/>
    </location>
</feature>
<feature type="compositionally biased region" description="Polar residues" evidence="1">
    <location>
        <begin position="227"/>
        <end position="244"/>
    </location>
</feature>
<feature type="region of interest" description="Disordered" evidence="1">
    <location>
        <begin position="306"/>
        <end position="396"/>
    </location>
</feature>
<protein>
    <recommendedName>
        <fullName evidence="2">C2H2-type domain-containing protein</fullName>
    </recommendedName>
</protein>
<dbReference type="GO" id="GO:0008270">
    <property type="term" value="F:zinc ion binding"/>
    <property type="evidence" value="ECO:0007669"/>
    <property type="project" value="InterPro"/>
</dbReference>